<comment type="similarity">
    <text evidence="1">Belongs to the LysR transcriptional regulatory family.</text>
</comment>
<dbReference type="SUPFAM" id="SSF46785">
    <property type="entry name" value="Winged helix' DNA-binding domain"/>
    <property type="match status" value="1"/>
</dbReference>
<evidence type="ECO:0000313" key="7">
    <source>
        <dbReference type="Proteomes" id="UP000245974"/>
    </source>
</evidence>
<dbReference type="InterPro" id="IPR036388">
    <property type="entry name" value="WH-like_DNA-bd_sf"/>
</dbReference>
<dbReference type="Gene3D" id="1.10.10.10">
    <property type="entry name" value="Winged helix-like DNA-binding domain superfamily/Winged helix DNA-binding domain"/>
    <property type="match status" value="1"/>
</dbReference>
<evidence type="ECO:0000256" key="1">
    <source>
        <dbReference type="ARBA" id="ARBA00009437"/>
    </source>
</evidence>
<evidence type="ECO:0000256" key="2">
    <source>
        <dbReference type="ARBA" id="ARBA00023015"/>
    </source>
</evidence>
<dbReference type="GO" id="GO:0003700">
    <property type="term" value="F:DNA-binding transcription factor activity"/>
    <property type="evidence" value="ECO:0007669"/>
    <property type="project" value="InterPro"/>
</dbReference>
<dbReference type="PANTHER" id="PTHR30346:SF17">
    <property type="entry name" value="LYSR FAMILY TRANSCRIPTIONAL REGULATOR"/>
    <property type="match status" value="1"/>
</dbReference>
<proteinExistence type="inferred from homology"/>
<dbReference type="RefSeq" id="WP_121973599.1">
    <property type="nucleotide sequence ID" value="NZ_OOGT01000041.1"/>
</dbReference>
<accession>A0A2U3MXD2</accession>
<evidence type="ECO:0000256" key="3">
    <source>
        <dbReference type="ARBA" id="ARBA00023125"/>
    </source>
</evidence>
<dbReference type="AlphaFoldDB" id="A0A2U3MXD2"/>
<dbReference type="FunFam" id="1.10.10.10:FF:000001">
    <property type="entry name" value="LysR family transcriptional regulator"/>
    <property type="match status" value="1"/>
</dbReference>
<dbReference type="SUPFAM" id="SSF53850">
    <property type="entry name" value="Periplasmic binding protein-like II"/>
    <property type="match status" value="1"/>
</dbReference>
<dbReference type="PRINTS" id="PR00039">
    <property type="entry name" value="HTHLYSR"/>
</dbReference>
<evidence type="ECO:0000256" key="4">
    <source>
        <dbReference type="ARBA" id="ARBA00023163"/>
    </source>
</evidence>
<dbReference type="InterPro" id="IPR036390">
    <property type="entry name" value="WH_DNA-bd_sf"/>
</dbReference>
<protein>
    <submittedName>
        <fullName evidence="6">HTH-type transcriptional regulator BenM</fullName>
    </submittedName>
</protein>
<dbReference type="Proteomes" id="UP000245974">
    <property type="component" value="Unassembled WGS sequence"/>
</dbReference>
<feature type="domain" description="HTH lysR-type" evidence="5">
    <location>
        <begin position="1"/>
        <end position="58"/>
    </location>
</feature>
<dbReference type="Pfam" id="PF03466">
    <property type="entry name" value="LysR_substrate"/>
    <property type="match status" value="1"/>
</dbReference>
<keyword evidence="7" id="KW-1185">Reference proteome</keyword>
<dbReference type="PROSITE" id="PS50931">
    <property type="entry name" value="HTH_LYSR"/>
    <property type="match status" value="1"/>
</dbReference>
<keyword evidence="2" id="KW-0805">Transcription regulation</keyword>
<sequence length="304" mass="34819">MELRHLRYFVAVVEEQSFTKAAEKLFIAQPPLSRQIQNLENELGIQLFERGSRPLQTTVAGQFFYQHAVKLLSNAEEIKSMTKRVGTTDRVIRMGFVASLLYGLLPRITYLYRQQQPQLKVELVEMSTKDQIQALKEGKIDVGFGRLRISDPAVRRVLLREERLMVAVHSSHPFSTQKEGVYLSDIVEENMFFYPSTSKPNFSTQMMNIFSEHGLDPQHTKEVREIQLALGLVAAGEGICVVPDSAHTIQFPHLNYVPLLDEDAVSPIFLATRNMEESEDIKALFDCIYQIYDLEAIKYDRSVF</sequence>
<dbReference type="PANTHER" id="PTHR30346">
    <property type="entry name" value="TRANSCRIPTIONAL DUAL REGULATOR HCAR-RELATED"/>
    <property type="match status" value="1"/>
</dbReference>
<keyword evidence="4" id="KW-0804">Transcription</keyword>
<reference evidence="7" key="1">
    <citation type="submission" date="2018-03" db="EMBL/GenBank/DDBJ databases">
        <authorList>
            <person name="Blom J."/>
        </authorList>
    </citation>
    <scope>NUCLEOTIDE SEQUENCE [LARGE SCALE GENOMIC DNA]</scope>
    <source>
        <strain evidence="7">KPC-SM-21</strain>
    </source>
</reference>
<dbReference type="InterPro" id="IPR005119">
    <property type="entry name" value="LysR_subst-bd"/>
</dbReference>
<dbReference type="GO" id="GO:0032993">
    <property type="term" value="C:protein-DNA complex"/>
    <property type="evidence" value="ECO:0007669"/>
    <property type="project" value="TreeGrafter"/>
</dbReference>
<name>A0A2U3MXD2_9GAMM</name>
<dbReference type="GO" id="GO:0003677">
    <property type="term" value="F:DNA binding"/>
    <property type="evidence" value="ECO:0007669"/>
    <property type="project" value="UniProtKB-KW"/>
</dbReference>
<dbReference type="InterPro" id="IPR000847">
    <property type="entry name" value="LysR_HTH_N"/>
</dbReference>
<evidence type="ECO:0000313" key="6">
    <source>
        <dbReference type="EMBL" id="SPL70098.1"/>
    </source>
</evidence>
<dbReference type="EMBL" id="OOGT01000041">
    <property type="protein sequence ID" value="SPL70098.1"/>
    <property type="molecule type" value="Genomic_DNA"/>
</dbReference>
<gene>
    <name evidence="6" type="primary">benM_2</name>
    <name evidence="6" type="ORF">KPC_1276</name>
</gene>
<dbReference type="CDD" id="cd08445">
    <property type="entry name" value="PBP2_BenM_CatM_CatR"/>
    <property type="match status" value="1"/>
</dbReference>
<evidence type="ECO:0000259" key="5">
    <source>
        <dbReference type="PROSITE" id="PS50931"/>
    </source>
</evidence>
<dbReference type="OrthoDB" id="5289754at2"/>
<dbReference type="Gene3D" id="3.40.190.10">
    <property type="entry name" value="Periplasmic binding protein-like II"/>
    <property type="match status" value="2"/>
</dbReference>
<dbReference type="InParanoid" id="A0A2U3MXD2"/>
<keyword evidence="3" id="KW-0238">DNA-binding</keyword>
<dbReference type="Pfam" id="PF00126">
    <property type="entry name" value="HTH_1"/>
    <property type="match status" value="1"/>
</dbReference>
<organism evidence="6 7">
    <name type="scientific">Acinetobacter stercoris</name>
    <dbReference type="NCBI Taxonomy" id="2126983"/>
    <lineage>
        <taxon>Bacteria</taxon>
        <taxon>Pseudomonadati</taxon>
        <taxon>Pseudomonadota</taxon>
        <taxon>Gammaproteobacteria</taxon>
        <taxon>Moraxellales</taxon>
        <taxon>Moraxellaceae</taxon>
        <taxon>Acinetobacter</taxon>
    </lineage>
</organism>